<evidence type="ECO:0000313" key="2">
    <source>
        <dbReference type="Proteomes" id="UP000051450"/>
    </source>
</evidence>
<proteinExistence type="predicted"/>
<comment type="caution">
    <text evidence="1">The sequence shown here is derived from an EMBL/GenBank/DDBJ whole genome shotgun (WGS) entry which is preliminary data.</text>
</comment>
<protein>
    <submittedName>
        <fullName evidence="1">Uncharacterized protein</fullName>
    </submittedName>
</protein>
<dbReference type="AlphaFoldDB" id="A0A0R1HIC5"/>
<dbReference type="PATRIC" id="fig|1423719.4.peg.401"/>
<accession>A0A0R1HIC5</accession>
<dbReference type="GeneID" id="83548048"/>
<organism evidence="1 2">
    <name type="scientific">Dellaglioa algida DSM 15638</name>
    <dbReference type="NCBI Taxonomy" id="1423719"/>
    <lineage>
        <taxon>Bacteria</taxon>
        <taxon>Bacillati</taxon>
        <taxon>Bacillota</taxon>
        <taxon>Bacilli</taxon>
        <taxon>Lactobacillales</taxon>
        <taxon>Lactobacillaceae</taxon>
        <taxon>Dellaglioa</taxon>
    </lineage>
</organism>
<gene>
    <name evidence="1" type="ORF">FC66_GL000396</name>
</gene>
<dbReference type="Proteomes" id="UP000051450">
    <property type="component" value="Unassembled WGS sequence"/>
</dbReference>
<dbReference type="EMBL" id="AZDI01000011">
    <property type="protein sequence ID" value="KRK45225.1"/>
    <property type="molecule type" value="Genomic_DNA"/>
</dbReference>
<keyword evidence="2" id="KW-1185">Reference proteome</keyword>
<dbReference type="OrthoDB" id="2327589at2"/>
<evidence type="ECO:0000313" key="1">
    <source>
        <dbReference type="EMBL" id="KRK45225.1"/>
    </source>
</evidence>
<dbReference type="RefSeq" id="WP_057974657.1">
    <property type="nucleotide sequence ID" value="NZ_AZDI01000011.1"/>
</dbReference>
<sequence>MLSHFDEKNLEVNEKGIPFPADTRVSFETNNEFFTGVVEKQLKNSAIIKFDKEFIKNETAEELKQKVVISYAGLELIK</sequence>
<reference evidence="1 2" key="1">
    <citation type="journal article" date="2015" name="Genome Announc.">
        <title>Expanding the biotechnology potential of lactobacilli through comparative genomics of 213 strains and associated genera.</title>
        <authorList>
            <person name="Sun Z."/>
            <person name="Harris H.M."/>
            <person name="McCann A."/>
            <person name="Guo C."/>
            <person name="Argimon S."/>
            <person name="Zhang W."/>
            <person name="Yang X."/>
            <person name="Jeffery I.B."/>
            <person name="Cooney J.C."/>
            <person name="Kagawa T.F."/>
            <person name="Liu W."/>
            <person name="Song Y."/>
            <person name="Salvetti E."/>
            <person name="Wrobel A."/>
            <person name="Rasinkangas P."/>
            <person name="Parkhill J."/>
            <person name="Rea M.C."/>
            <person name="O'Sullivan O."/>
            <person name="Ritari J."/>
            <person name="Douillard F.P."/>
            <person name="Paul Ross R."/>
            <person name="Yang R."/>
            <person name="Briner A.E."/>
            <person name="Felis G.E."/>
            <person name="de Vos W.M."/>
            <person name="Barrangou R."/>
            <person name="Klaenhammer T.R."/>
            <person name="Caufield P.W."/>
            <person name="Cui Y."/>
            <person name="Zhang H."/>
            <person name="O'Toole P.W."/>
        </authorList>
    </citation>
    <scope>NUCLEOTIDE SEQUENCE [LARGE SCALE GENOMIC DNA]</scope>
    <source>
        <strain evidence="1 2">DSM 15638</strain>
    </source>
</reference>
<dbReference type="STRING" id="1423719.FC66_GL000396"/>
<name>A0A0R1HIC5_9LACO</name>